<feature type="region of interest" description="Disordered" evidence="1">
    <location>
        <begin position="1"/>
        <end position="34"/>
    </location>
</feature>
<evidence type="ECO:0000256" key="1">
    <source>
        <dbReference type="SAM" id="MobiDB-lite"/>
    </source>
</evidence>
<feature type="region of interest" description="Disordered" evidence="1">
    <location>
        <begin position="301"/>
        <end position="343"/>
    </location>
</feature>
<name>A0A0A8UUS5_LEGHA</name>
<dbReference type="HOGENOM" id="CLU_459899_0_0_6"/>
<dbReference type="PATRIC" id="fig|449.7.peg.221"/>
<reference evidence="3" key="1">
    <citation type="submission" date="2014-09" db="EMBL/GenBank/DDBJ databases">
        <authorList>
            <person name="Gomez-Valero L."/>
        </authorList>
    </citation>
    <scope>NUCLEOTIDE SEQUENCE [LARGE SCALE GENOMIC DNA]</scope>
    <source>
        <strain evidence="3">ATCC35250</strain>
    </source>
</reference>
<organism evidence="2 3">
    <name type="scientific">Legionella hackeliae</name>
    <dbReference type="NCBI Taxonomy" id="449"/>
    <lineage>
        <taxon>Bacteria</taxon>
        <taxon>Pseudomonadati</taxon>
        <taxon>Pseudomonadota</taxon>
        <taxon>Gammaproteobacteria</taxon>
        <taxon>Legionellales</taxon>
        <taxon>Legionellaceae</taxon>
        <taxon>Legionella</taxon>
    </lineage>
</organism>
<dbReference type="AlphaFoldDB" id="A0A0A8UUS5"/>
<feature type="compositionally biased region" description="Low complexity" evidence="1">
    <location>
        <begin position="329"/>
        <end position="343"/>
    </location>
</feature>
<feature type="compositionally biased region" description="Acidic residues" evidence="1">
    <location>
        <begin position="301"/>
        <end position="325"/>
    </location>
</feature>
<evidence type="ECO:0000313" key="2">
    <source>
        <dbReference type="EMBL" id="CEK11261.1"/>
    </source>
</evidence>
<protein>
    <submittedName>
        <fullName evidence="2">Uncharacterized protein</fullName>
    </submittedName>
</protein>
<accession>A0A0A8UUS5</accession>
<keyword evidence="3" id="KW-1185">Reference proteome</keyword>
<dbReference type="RefSeq" id="WP_045106492.1">
    <property type="nucleotide sequence ID" value="NZ_LN681225.1"/>
</dbReference>
<feature type="region of interest" description="Disordered" evidence="1">
    <location>
        <begin position="386"/>
        <end position="405"/>
    </location>
</feature>
<dbReference type="Proteomes" id="UP000032803">
    <property type="component" value="Chromosome I"/>
</dbReference>
<gene>
    <name evidence="2" type="ORF">LHA_2240</name>
</gene>
<dbReference type="KEGG" id="lha:LHA_2240"/>
<proteinExistence type="predicted"/>
<evidence type="ECO:0000313" key="3">
    <source>
        <dbReference type="Proteomes" id="UP000032803"/>
    </source>
</evidence>
<dbReference type="OrthoDB" id="5637502at2"/>
<sequence>MAKEQFEVGTKASAPTADVTKAQENFTTRKSEEGDKIENGTDFKTWYHNEDVIRMLWALYQALPKEKKEDFLAPYVFFDTGGFVSFDKLMTIAKRKFLLSNKLYFPFIIKPELGGAHYTAGIFRREADSKVTLFFFNPVGYPDEEAKQRAKKRLQLPEVNRVGGMDLVLCPYEVQTSDKDGGVLVSCGPISVEFVNYALNNPDWIASLDDKFQLPPHLVEYKSCSTEVYKLQVLQLRKEHYTLLQQVPDSELTNIEDDWAAINQYFLDSLDSGSDKDVELYQENGKRGDLFEDDSYVDDSYVNEDNEDDLQSDYEDDPLSDEEDGVAIQSTKTSQASSASEKASHAVSVIGSKKDSDVSCVATSIASSNKDNDAPLIPVDDHVKGTSPSGVAKEDTVSGHQSKLINDGTSTPSYLRNVKGVAAIEQEILRLRNATGFFSLGAKSKATKIEQALEQAKVKSSDVRLDTGVRTALSEHRIFSFFGLKTTQALQNVDRSLEEENNQLPTKSS</sequence>
<dbReference type="EMBL" id="LN681225">
    <property type="protein sequence ID" value="CEK11261.1"/>
    <property type="molecule type" value="Genomic_DNA"/>
</dbReference>
<dbReference type="STRING" id="449.LHA_2240"/>